<evidence type="ECO:0000313" key="1">
    <source>
        <dbReference type="EMBL" id="OLL22289.1"/>
    </source>
</evidence>
<dbReference type="Proteomes" id="UP000186594">
    <property type="component" value="Unassembled WGS sequence"/>
</dbReference>
<dbReference type="AlphaFoldDB" id="A0A1U7LI17"/>
<gene>
    <name evidence="1" type="ORF">NEOLI_001550</name>
</gene>
<protein>
    <submittedName>
        <fullName evidence="1">Uncharacterized protein</fullName>
    </submittedName>
</protein>
<evidence type="ECO:0000313" key="2">
    <source>
        <dbReference type="Proteomes" id="UP000186594"/>
    </source>
</evidence>
<organism evidence="1 2">
    <name type="scientific">Neolecta irregularis (strain DAH-3)</name>
    <dbReference type="NCBI Taxonomy" id="1198029"/>
    <lineage>
        <taxon>Eukaryota</taxon>
        <taxon>Fungi</taxon>
        <taxon>Dikarya</taxon>
        <taxon>Ascomycota</taxon>
        <taxon>Taphrinomycotina</taxon>
        <taxon>Neolectales</taxon>
        <taxon>Neolectaceae</taxon>
        <taxon>Neolecta</taxon>
    </lineage>
</organism>
<keyword evidence="2" id="KW-1185">Reference proteome</keyword>
<dbReference type="EMBL" id="LXFE01003532">
    <property type="protein sequence ID" value="OLL22289.1"/>
    <property type="molecule type" value="Genomic_DNA"/>
</dbReference>
<accession>A0A1U7LI17</accession>
<proteinExistence type="predicted"/>
<reference evidence="1 2" key="1">
    <citation type="submission" date="2016-04" db="EMBL/GenBank/DDBJ databases">
        <title>Evolutionary innovation and constraint leading to complex multicellularity in the Ascomycota.</title>
        <authorList>
            <person name="Cisse O."/>
            <person name="Nguyen A."/>
            <person name="Hewitt D.A."/>
            <person name="Jedd G."/>
            <person name="Stajich J.E."/>
        </authorList>
    </citation>
    <scope>NUCLEOTIDE SEQUENCE [LARGE SCALE GENOMIC DNA]</scope>
    <source>
        <strain evidence="1 2">DAH-3</strain>
    </source>
</reference>
<sequence>MTSVAPLTIGKYNDRQTIDSNPETIGELPTYSRDKAAVFSRVAILFLAENEGINFARMAQSQLQENFNLGSQANTTVIIDGFIASLIDGTIKNR</sequence>
<comment type="caution">
    <text evidence="1">The sequence shown here is derived from an EMBL/GenBank/DDBJ whole genome shotgun (WGS) entry which is preliminary data.</text>
</comment>
<name>A0A1U7LI17_NEOID</name>